<accession>A0A423K399</accession>
<comment type="caution">
    <text evidence="2">The sequence shown here is derived from an EMBL/GenBank/DDBJ whole genome shotgun (WGS) entry which is preliminary data.</text>
</comment>
<organism evidence="2 3">
    <name type="scientific">Pseudomonas frederiksbergensis</name>
    <dbReference type="NCBI Taxonomy" id="104087"/>
    <lineage>
        <taxon>Bacteria</taxon>
        <taxon>Pseudomonadati</taxon>
        <taxon>Pseudomonadota</taxon>
        <taxon>Gammaproteobacteria</taxon>
        <taxon>Pseudomonadales</taxon>
        <taxon>Pseudomonadaceae</taxon>
        <taxon>Pseudomonas</taxon>
    </lineage>
</organism>
<dbReference type="OrthoDB" id="7026123at2"/>
<sequence>MNRIFGLILCALVLPMSGCVQGTYTKSVQVTKDETGRVVQTIETESVTQVGQGNAMRLDKIKGVQD</sequence>
<dbReference type="RefSeq" id="WP_123510666.1">
    <property type="nucleotide sequence ID" value="NZ_MOBQ01000017.1"/>
</dbReference>
<evidence type="ECO:0008006" key="4">
    <source>
        <dbReference type="Google" id="ProtNLM"/>
    </source>
</evidence>
<proteinExistence type="predicted"/>
<evidence type="ECO:0000256" key="1">
    <source>
        <dbReference type="SAM" id="SignalP"/>
    </source>
</evidence>
<feature type="chain" id="PRO_5019304714" description="YgdI/YgdR family lipoprotein" evidence="1">
    <location>
        <begin position="23"/>
        <end position="66"/>
    </location>
</feature>
<gene>
    <name evidence="2" type="ORF">BK666_15210</name>
</gene>
<evidence type="ECO:0000313" key="2">
    <source>
        <dbReference type="EMBL" id="RON45863.1"/>
    </source>
</evidence>
<dbReference type="AlphaFoldDB" id="A0A423K399"/>
<reference evidence="2 3" key="1">
    <citation type="submission" date="2016-10" db="EMBL/GenBank/DDBJ databases">
        <title>Comparative genome analysis of multiple Pseudomonas spp. focuses on biocontrol and plant growth promoting traits.</title>
        <authorList>
            <person name="Tao X.-Y."/>
            <person name="Taylor C.G."/>
        </authorList>
    </citation>
    <scope>NUCLEOTIDE SEQUENCE [LARGE SCALE GENOMIC DNA]</scope>
    <source>
        <strain evidence="2 3">37A10</strain>
    </source>
</reference>
<name>A0A423K399_9PSED</name>
<dbReference type="Proteomes" id="UP000285349">
    <property type="component" value="Unassembled WGS sequence"/>
</dbReference>
<protein>
    <recommendedName>
        <fullName evidence="4">YgdI/YgdR family lipoprotein</fullName>
    </recommendedName>
</protein>
<keyword evidence="1" id="KW-0732">Signal</keyword>
<dbReference type="EMBL" id="MOBQ01000017">
    <property type="protein sequence ID" value="RON45863.1"/>
    <property type="molecule type" value="Genomic_DNA"/>
</dbReference>
<feature type="signal peptide" evidence="1">
    <location>
        <begin position="1"/>
        <end position="22"/>
    </location>
</feature>
<evidence type="ECO:0000313" key="3">
    <source>
        <dbReference type="Proteomes" id="UP000285349"/>
    </source>
</evidence>